<organism evidence="1 2">
    <name type="scientific">Methanobacterium subterraneum</name>
    <dbReference type="NCBI Taxonomy" id="59277"/>
    <lineage>
        <taxon>Archaea</taxon>
        <taxon>Methanobacteriati</taxon>
        <taxon>Methanobacteriota</taxon>
        <taxon>Methanomada group</taxon>
        <taxon>Methanobacteria</taxon>
        <taxon>Methanobacteriales</taxon>
        <taxon>Methanobacteriaceae</taxon>
        <taxon>Methanobacterium</taxon>
    </lineage>
</organism>
<gene>
    <name evidence="1" type="ORF">HA271_05905</name>
</gene>
<protein>
    <submittedName>
        <fullName evidence="1">Trehalose-6-phosphate synthase</fullName>
    </submittedName>
</protein>
<dbReference type="EMBL" id="DUHE01000161">
    <property type="protein sequence ID" value="HII84363.1"/>
    <property type="molecule type" value="Genomic_DNA"/>
</dbReference>
<comment type="caution">
    <text evidence="1">The sequence shown here is derived from an EMBL/GenBank/DDBJ whole genome shotgun (WGS) entry which is preliminary data.</text>
</comment>
<dbReference type="Gene3D" id="3.40.50.2000">
    <property type="entry name" value="Glycogen Phosphorylase B"/>
    <property type="match status" value="2"/>
</dbReference>
<dbReference type="GO" id="GO:0005829">
    <property type="term" value="C:cytosol"/>
    <property type="evidence" value="ECO:0007669"/>
    <property type="project" value="TreeGrafter"/>
</dbReference>
<name>A0A7J4TLF8_9EURY</name>
<dbReference type="InterPro" id="IPR001830">
    <property type="entry name" value="Glyco_trans_20"/>
</dbReference>
<dbReference type="Proteomes" id="UP000586031">
    <property type="component" value="Unassembled WGS sequence"/>
</dbReference>
<evidence type="ECO:0000313" key="2">
    <source>
        <dbReference type="Proteomes" id="UP000586031"/>
    </source>
</evidence>
<proteinExistence type="predicted"/>
<dbReference type="GO" id="GO:0003825">
    <property type="term" value="F:alpha,alpha-trehalose-phosphate synthase (UDP-forming) activity"/>
    <property type="evidence" value="ECO:0007669"/>
    <property type="project" value="TreeGrafter"/>
</dbReference>
<dbReference type="GO" id="GO:0004805">
    <property type="term" value="F:trehalose-phosphatase activity"/>
    <property type="evidence" value="ECO:0007669"/>
    <property type="project" value="TreeGrafter"/>
</dbReference>
<dbReference type="CDD" id="cd03788">
    <property type="entry name" value="GT20_TPS"/>
    <property type="match status" value="1"/>
</dbReference>
<dbReference type="Pfam" id="PF00982">
    <property type="entry name" value="Glyco_transf_20"/>
    <property type="match status" value="1"/>
</dbReference>
<dbReference type="PANTHER" id="PTHR10788">
    <property type="entry name" value="TREHALOSE-6-PHOSPHATE SYNTHASE"/>
    <property type="match status" value="1"/>
</dbReference>
<reference evidence="2" key="1">
    <citation type="journal article" date="2020" name="bioRxiv">
        <title>A rank-normalized archaeal taxonomy based on genome phylogeny resolves widespread incomplete and uneven classifications.</title>
        <authorList>
            <person name="Rinke C."/>
            <person name="Chuvochina M."/>
            <person name="Mussig A.J."/>
            <person name="Chaumeil P.-A."/>
            <person name="Waite D.W."/>
            <person name="Whitman W.B."/>
            <person name="Parks D.H."/>
            <person name="Hugenholtz P."/>
        </authorList>
    </citation>
    <scope>NUCLEOTIDE SEQUENCE [LARGE SCALE GENOMIC DNA]</scope>
</reference>
<sequence>MNLPNQKKILEFLKDKNFIVASNRGPVEFYKKNSEIEMKRGAGGLVSTLLPLMETLNGVWIASAMTLGDVEVAQQFPDNRVPIPEGNPQFWVPFVVVDRHRYEDYYSIISNPLLWFVQHYMWNNPYTPDIDDEMHNAWEQGYVYLNRKFADKILSESNRNEKEPLIMLQDYHLYLCPTYIREKLKKTFLSQFIHIPWPQTEYFSIIPEYMRKSIVEGLLSNNLLGFHIPRYVTNFLQACEEYADEVNYDQGLVWHKGGLTHVKSYPISVDYKGIKELAASPEVKEREDLIQKIKGENFLIYRTDRADLSKNIIRGFKAYDLFLEKYPEYHGKVKFLTTGKPTRQQIDEYNEYYLRTKEIVDEVNAKYGRDGWKPIEWIFKADYSLVVAAFKNYDCLIVNPIADGMNIVPKEASAVNENQGVLILSEKAGCYEELENHVISVNPFDISQTCQAFVQALQMSKNERQERLDNLKEIVAKRTIYHWISEQFEDIEQIKNSMKGE</sequence>
<dbReference type="GO" id="GO:0005992">
    <property type="term" value="P:trehalose biosynthetic process"/>
    <property type="evidence" value="ECO:0007669"/>
    <property type="project" value="InterPro"/>
</dbReference>
<dbReference type="SUPFAM" id="SSF53756">
    <property type="entry name" value="UDP-Glycosyltransferase/glycogen phosphorylase"/>
    <property type="match status" value="1"/>
</dbReference>
<evidence type="ECO:0000313" key="1">
    <source>
        <dbReference type="EMBL" id="HII84363.1"/>
    </source>
</evidence>
<dbReference type="PANTHER" id="PTHR10788:SF106">
    <property type="entry name" value="BCDNA.GH08860"/>
    <property type="match status" value="1"/>
</dbReference>
<dbReference type="AlphaFoldDB" id="A0A7J4TLF8"/>
<accession>A0A7J4TLF8</accession>